<evidence type="ECO:0000256" key="1">
    <source>
        <dbReference type="SAM" id="Coils"/>
    </source>
</evidence>
<keyword evidence="2" id="KW-0472">Membrane</keyword>
<name>A0AA95ET76_9BACL</name>
<dbReference type="AlphaFoldDB" id="A0AA95ET76"/>
<sequence>MIKKTKKLRVLHKLGVSCIVFVLLLGLVACGSSKSSGLMSENKAPSAQLDKMSGASSQSVTVTSMSDQYGETASGEGGSSEAANSAQYGGIGTIADANSGFDRKVVYRANMVMKVEQFAKAEEQLLNLIHLGGAYVLEFSDSRNMNEVGANYVIKVPSSGFSSFLENLQKIEAKIERDVTGSDVTEEYVDLGSRLKAKQTVEERLLNFMDKATKSDDLLRYSNELANVQEQIEQIKGRMRYLDQNVAFSTVNLRLYQGAGAISSLEEDNKAFGTKIADTFNSSMKGLRMFGEGLLIVIVAIFPTLLVLAVIGIPTFILLRKRHIARSKQAAEKRATLNKANQQTEEVE</sequence>
<evidence type="ECO:0000259" key="3">
    <source>
        <dbReference type="Pfam" id="PF14257"/>
    </source>
</evidence>
<evidence type="ECO:0000313" key="4">
    <source>
        <dbReference type="EMBL" id="WEK52993.1"/>
    </source>
</evidence>
<dbReference type="EMBL" id="CP119317">
    <property type="protein sequence ID" value="WEK52993.1"/>
    <property type="molecule type" value="Genomic_DNA"/>
</dbReference>
<dbReference type="Proteomes" id="UP001178662">
    <property type="component" value="Chromosome"/>
</dbReference>
<keyword evidence="2" id="KW-0812">Transmembrane</keyword>
<gene>
    <name evidence="4" type="ORF">P0Y55_10330</name>
</gene>
<proteinExistence type="predicted"/>
<keyword evidence="5" id="KW-1185">Reference proteome</keyword>
<dbReference type="PROSITE" id="PS51257">
    <property type="entry name" value="PROKAR_LIPOPROTEIN"/>
    <property type="match status" value="1"/>
</dbReference>
<evidence type="ECO:0000313" key="5">
    <source>
        <dbReference type="Proteomes" id="UP001178662"/>
    </source>
</evidence>
<keyword evidence="1" id="KW-0175">Coiled coil</keyword>
<organism evidence="4 5">
    <name type="scientific">Candidatus Cohnella colombiensis</name>
    <dbReference type="NCBI Taxonomy" id="3121368"/>
    <lineage>
        <taxon>Bacteria</taxon>
        <taxon>Bacillati</taxon>
        <taxon>Bacillota</taxon>
        <taxon>Bacilli</taxon>
        <taxon>Bacillales</taxon>
        <taxon>Paenibacillaceae</taxon>
        <taxon>Cohnella</taxon>
    </lineage>
</organism>
<keyword evidence="2" id="KW-1133">Transmembrane helix</keyword>
<feature type="transmembrane region" description="Helical" evidence="2">
    <location>
        <begin position="293"/>
        <end position="319"/>
    </location>
</feature>
<feature type="domain" description="DUF4349" evidence="3">
    <location>
        <begin position="103"/>
        <end position="313"/>
    </location>
</feature>
<dbReference type="Pfam" id="PF14257">
    <property type="entry name" value="DUF4349"/>
    <property type="match status" value="1"/>
</dbReference>
<dbReference type="InterPro" id="IPR025645">
    <property type="entry name" value="DUF4349"/>
</dbReference>
<reference evidence="4" key="1">
    <citation type="submission" date="2023-03" db="EMBL/GenBank/DDBJ databases">
        <title>Andean soil-derived lignocellulolytic bacterial consortium as a source of novel taxa and putative plastic-active enzymes.</title>
        <authorList>
            <person name="Diaz-Garcia L."/>
            <person name="Chuvochina M."/>
            <person name="Feuerriegel G."/>
            <person name="Bunk B."/>
            <person name="Sproer C."/>
            <person name="Streit W.R."/>
            <person name="Rodriguez L.M."/>
            <person name="Overmann J."/>
            <person name="Jimenez D.J."/>
        </authorList>
    </citation>
    <scope>NUCLEOTIDE SEQUENCE</scope>
    <source>
        <strain evidence="4">MAG 2441</strain>
    </source>
</reference>
<accession>A0AA95ET76</accession>
<protein>
    <submittedName>
        <fullName evidence="4">DUF4349 domain-containing protein</fullName>
    </submittedName>
</protein>
<feature type="coiled-coil region" evidence="1">
    <location>
        <begin position="218"/>
        <end position="245"/>
    </location>
</feature>
<evidence type="ECO:0000256" key="2">
    <source>
        <dbReference type="SAM" id="Phobius"/>
    </source>
</evidence>